<organism evidence="1">
    <name type="scientific">Rhizophora mucronata</name>
    <name type="common">Asiatic mangrove</name>
    <dbReference type="NCBI Taxonomy" id="61149"/>
    <lineage>
        <taxon>Eukaryota</taxon>
        <taxon>Viridiplantae</taxon>
        <taxon>Streptophyta</taxon>
        <taxon>Embryophyta</taxon>
        <taxon>Tracheophyta</taxon>
        <taxon>Spermatophyta</taxon>
        <taxon>Magnoliopsida</taxon>
        <taxon>eudicotyledons</taxon>
        <taxon>Gunneridae</taxon>
        <taxon>Pentapetalae</taxon>
        <taxon>rosids</taxon>
        <taxon>fabids</taxon>
        <taxon>Malpighiales</taxon>
        <taxon>Rhizophoraceae</taxon>
        <taxon>Rhizophora</taxon>
    </lineage>
</organism>
<dbReference type="AlphaFoldDB" id="A0A2P2Q319"/>
<reference evidence="1" key="1">
    <citation type="submission" date="2018-02" db="EMBL/GenBank/DDBJ databases">
        <title>Rhizophora mucronata_Transcriptome.</title>
        <authorList>
            <person name="Meera S.P."/>
            <person name="Sreeshan A."/>
            <person name="Augustine A."/>
        </authorList>
    </citation>
    <scope>NUCLEOTIDE SEQUENCE</scope>
    <source>
        <tissue evidence="1">Leaf</tissue>
    </source>
</reference>
<protein>
    <submittedName>
        <fullName evidence="1">Uncharacterized protein</fullName>
    </submittedName>
</protein>
<evidence type="ECO:0000313" key="1">
    <source>
        <dbReference type="EMBL" id="MBX61342.1"/>
    </source>
</evidence>
<name>A0A2P2Q319_RHIMU</name>
<accession>A0A2P2Q319</accession>
<dbReference type="EMBL" id="GGEC01080858">
    <property type="protein sequence ID" value="MBX61342.1"/>
    <property type="molecule type" value="Transcribed_RNA"/>
</dbReference>
<proteinExistence type="predicted"/>
<sequence>MQKLRETTGKGLPKMRMGGEYYDNMIVFSWFNLLPVFNVPSHV</sequence>